<accession>A0A1S3HSP9</accession>
<dbReference type="PROSITE" id="PS50025">
    <property type="entry name" value="LAM_G_DOMAIN"/>
    <property type="match status" value="1"/>
</dbReference>
<proteinExistence type="predicted"/>
<keyword evidence="4" id="KW-1185">Reference proteome</keyword>
<dbReference type="SUPFAM" id="SSF49899">
    <property type="entry name" value="Concanavalin A-like lectins/glucanases"/>
    <property type="match status" value="1"/>
</dbReference>
<dbReference type="AlphaFoldDB" id="A0A1S3HSP9"/>
<gene>
    <name evidence="5" type="primary">LOC106157835</name>
</gene>
<dbReference type="RefSeq" id="XP_013389053.1">
    <property type="nucleotide sequence ID" value="XM_013533599.1"/>
</dbReference>
<keyword evidence="2" id="KW-0732">Signal</keyword>
<organism evidence="4 5">
    <name type="scientific">Lingula anatina</name>
    <name type="common">Brachiopod</name>
    <name type="synonym">Lingula unguis</name>
    <dbReference type="NCBI Taxonomy" id="7574"/>
    <lineage>
        <taxon>Eukaryota</taxon>
        <taxon>Metazoa</taxon>
        <taxon>Spiralia</taxon>
        <taxon>Lophotrochozoa</taxon>
        <taxon>Brachiopoda</taxon>
        <taxon>Linguliformea</taxon>
        <taxon>Lingulata</taxon>
        <taxon>Lingulida</taxon>
        <taxon>Linguloidea</taxon>
        <taxon>Lingulidae</taxon>
        <taxon>Lingula</taxon>
    </lineage>
</organism>
<feature type="chain" id="PRO_5010200779" evidence="2">
    <location>
        <begin position="25"/>
        <end position="221"/>
    </location>
</feature>
<dbReference type="PANTHER" id="PTHR15036">
    <property type="entry name" value="PIKACHURIN-LIKE PROTEIN"/>
    <property type="match status" value="1"/>
</dbReference>
<dbReference type="Pfam" id="PF00054">
    <property type="entry name" value="Laminin_G_1"/>
    <property type="match status" value="1"/>
</dbReference>
<evidence type="ECO:0000256" key="1">
    <source>
        <dbReference type="PROSITE-ProRule" id="PRU00122"/>
    </source>
</evidence>
<dbReference type="InterPro" id="IPR013320">
    <property type="entry name" value="ConA-like_dom_sf"/>
</dbReference>
<dbReference type="Proteomes" id="UP000085678">
    <property type="component" value="Unplaced"/>
</dbReference>
<dbReference type="OrthoDB" id="6275838at2759"/>
<dbReference type="KEGG" id="lak:106157835"/>
<dbReference type="SMART" id="SM00282">
    <property type="entry name" value="LamG"/>
    <property type="match status" value="1"/>
</dbReference>
<dbReference type="PANTHER" id="PTHR15036:SF85">
    <property type="entry name" value="SP2353, ISOFORM A"/>
    <property type="match status" value="1"/>
</dbReference>
<dbReference type="InParanoid" id="A0A1S3HSP9"/>
<comment type="caution">
    <text evidence="1">Lacks conserved residue(s) required for the propagation of feature annotation.</text>
</comment>
<feature type="domain" description="Laminin G" evidence="3">
    <location>
        <begin position="40"/>
        <end position="221"/>
    </location>
</feature>
<feature type="signal peptide" evidence="2">
    <location>
        <begin position="1"/>
        <end position="24"/>
    </location>
</feature>
<protein>
    <submittedName>
        <fullName evidence="5">Laminin subunit alpha-3</fullName>
    </submittedName>
</protein>
<evidence type="ECO:0000256" key="2">
    <source>
        <dbReference type="SAM" id="SignalP"/>
    </source>
</evidence>
<dbReference type="Gene3D" id="2.60.120.200">
    <property type="match status" value="1"/>
</dbReference>
<name>A0A1S3HSP9_LINAN</name>
<sequence length="221" mass="24825">MDVFQFVAICTCVLAAVLDVLVKASPICTGAKMDITNSYGVRTEKVHGSRVQFSSLSPSLDKGSKLNIEFRTSSPSGFVFLASTGSRRSTMTDYVTVYLKDGHMYFAFKCNGMTGRLRERKQLDDGQWHKLNYNREDGTPGAIKINHESPYRRYQVSCPSFNTLFFGGLPPHLVRQVTSDLGLENEFGNNKAHRLEGCFRNVNIDNKQFRVEPSYHSVSTC</sequence>
<dbReference type="CDD" id="cd00110">
    <property type="entry name" value="LamG"/>
    <property type="match status" value="1"/>
</dbReference>
<dbReference type="GO" id="GO:0016020">
    <property type="term" value="C:membrane"/>
    <property type="evidence" value="ECO:0007669"/>
    <property type="project" value="UniProtKB-SubCell"/>
</dbReference>
<evidence type="ECO:0000259" key="3">
    <source>
        <dbReference type="PROSITE" id="PS50025"/>
    </source>
</evidence>
<evidence type="ECO:0000313" key="5">
    <source>
        <dbReference type="RefSeq" id="XP_013389053.1"/>
    </source>
</evidence>
<dbReference type="GeneID" id="106157835"/>
<dbReference type="InterPro" id="IPR050372">
    <property type="entry name" value="Neurexin-related_CASP"/>
</dbReference>
<reference evidence="5" key="1">
    <citation type="submission" date="2025-08" db="UniProtKB">
        <authorList>
            <consortium name="RefSeq"/>
        </authorList>
    </citation>
    <scope>IDENTIFICATION</scope>
    <source>
        <tissue evidence="5">Gonads</tissue>
    </source>
</reference>
<dbReference type="InterPro" id="IPR001791">
    <property type="entry name" value="Laminin_G"/>
</dbReference>
<dbReference type="OMA" id="LPEDRTH"/>
<evidence type="ECO:0000313" key="4">
    <source>
        <dbReference type="Proteomes" id="UP000085678"/>
    </source>
</evidence>